<evidence type="ECO:0000313" key="2">
    <source>
        <dbReference type="Proteomes" id="UP000297245"/>
    </source>
</evidence>
<reference evidence="1 2" key="1">
    <citation type="journal article" date="2019" name="Nat. Ecol. Evol.">
        <title>Megaphylogeny resolves global patterns of mushroom evolution.</title>
        <authorList>
            <person name="Varga T."/>
            <person name="Krizsan K."/>
            <person name="Foldi C."/>
            <person name="Dima B."/>
            <person name="Sanchez-Garcia M."/>
            <person name="Sanchez-Ramirez S."/>
            <person name="Szollosi G.J."/>
            <person name="Szarkandi J.G."/>
            <person name="Papp V."/>
            <person name="Albert L."/>
            <person name="Andreopoulos W."/>
            <person name="Angelini C."/>
            <person name="Antonin V."/>
            <person name="Barry K.W."/>
            <person name="Bougher N.L."/>
            <person name="Buchanan P."/>
            <person name="Buyck B."/>
            <person name="Bense V."/>
            <person name="Catcheside P."/>
            <person name="Chovatia M."/>
            <person name="Cooper J."/>
            <person name="Damon W."/>
            <person name="Desjardin D."/>
            <person name="Finy P."/>
            <person name="Geml J."/>
            <person name="Haridas S."/>
            <person name="Hughes K."/>
            <person name="Justo A."/>
            <person name="Karasinski D."/>
            <person name="Kautmanova I."/>
            <person name="Kiss B."/>
            <person name="Kocsube S."/>
            <person name="Kotiranta H."/>
            <person name="LaButti K.M."/>
            <person name="Lechner B.E."/>
            <person name="Liimatainen K."/>
            <person name="Lipzen A."/>
            <person name="Lukacs Z."/>
            <person name="Mihaltcheva S."/>
            <person name="Morgado L.N."/>
            <person name="Niskanen T."/>
            <person name="Noordeloos M.E."/>
            <person name="Ohm R.A."/>
            <person name="Ortiz-Santana B."/>
            <person name="Ovrebo C."/>
            <person name="Racz N."/>
            <person name="Riley R."/>
            <person name="Savchenko A."/>
            <person name="Shiryaev A."/>
            <person name="Soop K."/>
            <person name="Spirin V."/>
            <person name="Szebenyi C."/>
            <person name="Tomsovsky M."/>
            <person name="Tulloss R.E."/>
            <person name="Uehling J."/>
            <person name="Grigoriev I.V."/>
            <person name="Vagvolgyi C."/>
            <person name="Papp T."/>
            <person name="Martin F.M."/>
            <person name="Miettinen O."/>
            <person name="Hibbett D.S."/>
            <person name="Nagy L.G."/>
        </authorList>
    </citation>
    <scope>NUCLEOTIDE SEQUENCE [LARGE SCALE GENOMIC DNA]</scope>
    <source>
        <strain evidence="1 2">CBS 962.96</strain>
    </source>
</reference>
<gene>
    <name evidence="1" type="ORF">K435DRAFT_796577</name>
</gene>
<dbReference type="Proteomes" id="UP000297245">
    <property type="component" value="Unassembled WGS sequence"/>
</dbReference>
<evidence type="ECO:0000313" key="1">
    <source>
        <dbReference type="EMBL" id="THU97368.1"/>
    </source>
</evidence>
<protein>
    <submittedName>
        <fullName evidence="1">Uncharacterized protein</fullName>
    </submittedName>
</protein>
<organism evidence="1 2">
    <name type="scientific">Dendrothele bispora (strain CBS 962.96)</name>
    <dbReference type="NCBI Taxonomy" id="1314807"/>
    <lineage>
        <taxon>Eukaryota</taxon>
        <taxon>Fungi</taxon>
        <taxon>Dikarya</taxon>
        <taxon>Basidiomycota</taxon>
        <taxon>Agaricomycotina</taxon>
        <taxon>Agaricomycetes</taxon>
        <taxon>Agaricomycetidae</taxon>
        <taxon>Agaricales</taxon>
        <taxon>Agaricales incertae sedis</taxon>
        <taxon>Dendrothele</taxon>
    </lineage>
</organism>
<accession>A0A4S8M6H0</accession>
<sequence>MNNMNGIRSYQGLRKRDEYGYFSQTLKESTLNTFTRQNFPGALGLLRRVEVFLRHTMKNMAGAIKASGSVIYNEQHDLYGSYKNLRNCVLHSQTIYKVVRSVKCSGNRSVNLYKGSICNQNYLQKPKKKTEDDMLPLQEALQKQEIERRLWSPNALVSIIVGSNETPYYLRQILGPCPYEKILQYEVDEVSSSLILQGTNAPLNRTDWKPGVALDAVEEALTITSLAVRVWSLTETVLPWTRVTTLMRYFGSGLQCECNNESDYY</sequence>
<proteinExistence type="predicted"/>
<keyword evidence="2" id="KW-1185">Reference proteome</keyword>
<dbReference type="AlphaFoldDB" id="A0A4S8M6H0"/>
<name>A0A4S8M6H0_DENBC</name>
<dbReference type="EMBL" id="ML179157">
    <property type="protein sequence ID" value="THU97368.1"/>
    <property type="molecule type" value="Genomic_DNA"/>
</dbReference>